<name>A0ABT2UD95_9BACL</name>
<dbReference type="Pfam" id="PF07833">
    <property type="entry name" value="Cu_amine_oxidN1"/>
    <property type="match status" value="1"/>
</dbReference>
<reference evidence="2 3" key="1">
    <citation type="submission" date="2022-09" db="EMBL/GenBank/DDBJ databases">
        <authorList>
            <person name="Han X.L."/>
            <person name="Wang Q."/>
            <person name="Lu T."/>
        </authorList>
    </citation>
    <scope>NUCLEOTIDE SEQUENCE [LARGE SCALE GENOMIC DNA]</scope>
    <source>
        <strain evidence="2 3">WQ 127069</strain>
    </source>
</reference>
<dbReference type="InterPro" id="IPR036582">
    <property type="entry name" value="Mao_N_sf"/>
</dbReference>
<sequence>MKMVREGNFLKRKVLIIATILVGLLNSSTILAQDEGNLIDVQFNNTQLKLNTINIESNPNDLYVQARNYFEGSGFEVTWDEVERKVIAKKDSSEIVINIDQELAIINGFPIEQPIRMIEESLYIPIIEISLAQGLKVKYDDDRKNLQLTNLIDLFREFNWDTNLDEIKNRSKGLKELADLGYVVAYSDYKLLNFNTQVYYHFRENRLKEIAYRLNDKERSLERFSKIRYELEQKYGKPEYDEPRFINEKTFNSFIEATKDKNQNEVDEIFFEKLVDGDLSISAAWKTEEFTVHLLLSGSNKKDITNIDLSIRQNDFVFTGGK</sequence>
<protein>
    <submittedName>
        <fullName evidence="2">Copper amine oxidase N-terminal domain-containing protein</fullName>
    </submittedName>
</protein>
<accession>A0ABT2UD95</accession>
<keyword evidence="3" id="KW-1185">Reference proteome</keyword>
<feature type="domain" description="Copper amine oxidase-like N-terminal" evidence="1">
    <location>
        <begin position="59"/>
        <end position="146"/>
    </location>
</feature>
<comment type="caution">
    <text evidence="2">The sequence shown here is derived from an EMBL/GenBank/DDBJ whole genome shotgun (WGS) entry which is preliminary data.</text>
</comment>
<proteinExistence type="predicted"/>
<dbReference type="SUPFAM" id="SSF55383">
    <property type="entry name" value="Copper amine oxidase, domain N"/>
    <property type="match status" value="1"/>
</dbReference>
<evidence type="ECO:0000259" key="1">
    <source>
        <dbReference type="Pfam" id="PF07833"/>
    </source>
</evidence>
<dbReference type="EMBL" id="JAOQIO010000033">
    <property type="protein sequence ID" value="MCU6792615.1"/>
    <property type="molecule type" value="Genomic_DNA"/>
</dbReference>
<evidence type="ECO:0000313" key="2">
    <source>
        <dbReference type="EMBL" id="MCU6792615.1"/>
    </source>
</evidence>
<dbReference type="Proteomes" id="UP001652445">
    <property type="component" value="Unassembled WGS sequence"/>
</dbReference>
<evidence type="ECO:0000313" key="3">
    <source>
        <dbReference type="Proteomes" id="UP001652445"/>
    </source>
</evidence>
<dbReference type="InterPro" id="IPR012854">
    <property type="entry name" value="Cu_amine_oxidase-like_N"/>
</dbReference>
<organism evidence="2 3">
    <name type="scientific">Paenibacillus baimaensis</name>
    <dbReference type="NCBI Taxonomy" id="2982185"/>
    <lineage>
        <taxon>Bacteria</taxon>
        <taxon>Bacillati</taxon>
        <taxon>Bacillota</taxon>
        <taxon>Bacilli</taxon>
        <taxon>Bacillales</taxon>
        <taxon>Paenibacillaceae</taxon>
        <taxon>Paenibacillus</taxon>
    </lineage>
</organism>
<dbReference type="Gene3D" id="3.30.457.10">
    <property type="entry name" value="Copper amine oxidase-like, N-terminal domain"/>
    <property type="match status" value="1"/>
</dbReference>
<gene>
    <name evidence="2" type="ORF">OB236_10835</name>
</gene>